<evidence type="ECO:0000256" key="6">
    <source>
        <dbReference type="RuleBase" id="RU003870"/>
    </source>
</evidence>
<dbReference type="GO" id="GO:0003735">
    <property type="term" value="F:structural constituent of ribosome"/>
    <property type="evidence" value="ECO:0007669"/>
    <property type="project" value="UniProtKB-UniRule"/>
</dbReference>
<proteinExistence type="inferred from homology"/>
<keyword evidence="6" id="KW-0694">RNA-binding</keyword>
<reference evidence="8 9" key="1">
    <citation type="submission" date="2017-09" db="EMBL/GenBank/DDBJ databases">
        <title>Depth-based differentiation of microbial function through sediment-hosted aquifers and enrichment of novel symbionts in the deep terrestrial subsurface.</title>
        <authorList>
            <person name="Probst A.J."/>
            <person name="Ladd B."/>
            <person name="Jarett J.K."/>
            <person name="Geller-Mcgrath D.E."/>
            <person name="Sieber C.M."/>
            <person name="Emerson J.B."/>
            <person name="Anantharaman K."/>
            <person name="Thomas B.C."/>
            <person name="Malmstrom R."/>
            <person name="Stieglmeier M."/>
            <person name="Klingl A."/>
            <person name="Woyke T."/>
            <person name="Ryan C.M."/>
            <person name="Banfield J.F."/>
        </authorList>
    </citation>
    <scope>NUCLEOTIDE SEQUENCE [LARGE SCALE GENOMIC DNA]</scope>
    <source>
        <strain evidence="8">CG11_big_fil_rev_8_21_14_0_20_35_14</strain>
    </source>
</reference>
<dbReference type="InterPro" id="IPR020040">
    <property type="entry name" value="Ribosomal_uL6_a/b-dom"/>
</dbReference>
<dbReference type="InterPro" id="IPR000702">
    <property type="entry name" value="Ribosomal_uL6-like"/>
</dbReference>
<dbReference type="PANTHER" id="PTHR11655:SF14">
    <property type="entry name" value="LARGE RIBOSOMAL SUBUNIT PROTEIN UL6M"/>
    <property type="match status" value="1"/>
</dbReference>
<comment type="function">
    <text evidence="6">This protein binds to the 23S rRNA, and is important in its secondary structure. It is located near the subunit interface in the base of the L7/L12 stalk, and near the tRNA binding site of the peptidyltransferase center.</text>
</comment>
<comment type="similarity">
    <text evidence="5">Belongs to the universal ribosomal protein uL6 family.</text>
</comment>
<dbReference type="EMBL" id="PCWO01000015">
    <property type="protein sequence ID" value="PIR05087.1"/>
    <property type="molecule type" value="Genomic_DNA"/>
</dbReference>
<dbReference type="InterPro" id="IPR019906">
    <property type="entry name" value="Ribosomal_uL6_bac-type"/>
</dbReference>
<keyword evidence="1 5" id="KW-0689">Ribosomal protein</keyword>
<protein>
    <recommendedName>
        <fullName evidence="3 4">50S ribosomal protein L6</fullName>
    </recommendedName>
</protein>
<evidence type="ECO:0000256" key="5">
    <source>
        <dbReference type="RuleBase" id="RU003869"/>
    </source>
</evidence>
<dbReference type="Proteomes" id="UP000229893">
    <property type="component" value="Unassembled WGS sequence"/>
</dbReference>
<evidence type="ECO:0000256" key="3">
    <source>
        <dbReference type="ARBA" id="ARBA00035454"/>
    </source>
</evidence>
<dbReference type="PIRSF" id="PIRSF002162">
    <property type="entry name" value="Ribosomal_L6"/>
    <property type="match status" value="1"/>
</dbReference>
<dbReference type="GO" id="GO:0022625">
    <property type="term" value="C:cytosolic large ribosomal subunit"/>
    <property type="evidence" value="ECO:0007669"/>
    <property type="project" value="UniProtKB-UniRule"/>
</dbReference>
<evidence type="ECO:0000313" key="8">
    <source>
        <dbReference type="EMBL" id="PIR05087.1"/>
    </source>
</evidence>
<dbReference type="Pfam" id="PF00347">
    <property type="entry name" value="Ribosomal_L6"/>
    <property type="match status" value="2"/>
</dbReference>
<dbReference type="InterPro" id="IPR002358">
    <property type="entry name" value="Ribosomal_uL6_CS"/>
</dbReference>
<evidence type="ECO:0000259" key="7">
    <source>
        <dbReference type="Pfam" id="PF00347"/>
    </source>
</evidence>
<dbReference type="PRINTS" id="PR00059">
    <property type="entry name" value="RIBOSOMALL6"/>
</dbReference>
<evidence type="ECO:0000256" key="4">
    <source>
        <dbReference type="NCBIfam" id="TIGR03654"/>
    </source>
</evidence>
<evidence type="ECO:0000256" key="1">
    <source>
        <dbReference type="ARBA" id="ARBA00022980"/>
    </source>
</evidence>
<gene>
    <name evidence="8" type="ORF">COV57_01005</name>
</gene>
<feature type="domain" description="Large ribosomal subunit protein uL6 alpha-beta" evidence="7">
    <location>
        <begin position="11"/>
        <end position="82"/>
    </location>
</feature>
<name>A0A2H0N892_9BACT</name>
<dbReference type="AlphaFoldDB" id="A0A2H0N892"/>
<accession>A0A2H0N892</accession>
<organism evidence="8 9">
    <name type="scientific">Candidatus Liptonbacteria bacterium CG11_big_fil_rev_8_21_14_0_20_35_14</name>
    <dbReference type="NCBI Taxonomy" id="1974634"/>
    <lineage>
        <taxon>Bacteria</taxon>
        <taxon>Candidatus Liptoniibacteriota</taxon>
    </lineage>
</organism>
<dbReference type="SUPFAM" id="SSF56053">
    <property type="entry name" value="Ribosomal protein L6"/>
    <property type="match status" value="2"/>
</dbReference>
<dbReference type="Gene3D" id="3.90.930.12">
    <property type="entry name" value="Ribosomal protein L6, alpha-beta domain"/>
    <property type="match status" value="2"/>
</dbReference>
<evidence type="ECO:0000256" key="2">
    <source>
        <dbReference type="ARBA" id="ARBA00023274"/>
    </source>
</evidence>
<dbReference type="PANTHER" id="PTHR11655">
    <property type="entry name" value="60S/50S RIBOSOMAL PROTEIN L6/L9"/>
    <property type="match status" value="1"/>
</dbReference>
<sequence length="178" mass="19574">MSKIGKKPIIIPQGVTIEEQEKDFLIKGPKGEVKINKIQYVKVAIKDNQIELILNKNIKQGRSNWGTLRSLLNGAVIGVTAGFIKNLEINGVGMRYTIEGKNVILNVGFSHPVKFPIPDGITIEIEKNIMKISGFNKDLVGRTAANIRAIKKPEPYKGKGIKYVGEIIIRKAGKKTGA</sequence>
<keyword evidence="6" id="KW-0699">rRNA-binding</keyword>
<dbReference type="InterPro" id="IPR036789">
    <property type="entry name" value="Ribosomal_uL6-like_a/b-dom_sf"/>
</dbReference>
<dbReference type="PROSITE" id="PS00525">
    <property type="entry name" value="RIBOSOMAL_L6_1"/>
    <property type="match status" value="1"/>
</dbReference>
<dbReference type="NCBIfam" id="TIGR03654">
    <property type="entry name" value="L6_bact"/>
    <property type="match status" value="1"/>
</dbReference>
<comment type="caution">
    <text evidence="8">The sequence shown here is derived from an EMBL/GenBank/DDBJ whole genome shotgun (WGS) entry which is preliminary data.</text>
</comment>
<dbReference type="GO" id="GO:0019843">
    <property type="term" value="F:rRNA binding"/>
    <property type="evidence" value="ECO:0007669"/>
    <property type="project" value="UniProtKB-UniRule"/>
</dbReference>
<feature type="domain" description="Large ribosomal subunit protein uL6 alpha-beta" evidence="7">
    <location>
        <begin position="91"/>
        <end position="163"/>
    </location>
</feature>
<evidence type="ECO:0000313" key="9">
    <source>
        <dbReference type="Proteomes" id="UP000229893"/>
    </source>
</evidence>
<dbReference type="GO" id="GO:0002181">
    <property type="term" value="P:cytoplasmic translation"/>
    <property type="evidence" value="ECO:0007669"/>
    <property type="project" value="TreeGrafter"/>
</dbReference>
<keyword evidence="2 5" id="KW-0687">Ribonucleoprotein</keyword>